<keyword evidence="6 7" id="KW-0119">Carbohydrate metabolism</keyword>
<dbReference type="GO" id="GO:0005829">
    <property type="term" value="C:cytosol"/>
    <property type="evidence" value="ECO:0007669"/>
    <property type="project" value="TreeGrafter"/>
</dbReference>
<reference evidence="9 10" key="2">
    <citation type="submission" date="2019-01" db="EMBL/GenBank/DDBJ databases">
        <title>Tautonia sociabilis, a novel thermotolerant planctomycete of Isosphaeraceae family, isolated from a 4000 m deep subterranean habitat.</title>
        <authorList>
            <person name="Kovaleva O.L."/>
            <person name="Elcheninov A.G."/>
            <person name="Van Heerden E."/>
            <person name="Toshchakov S.V."/>
            <person name="Novikov A."/>
            <person name="Bonch-Osmolovskaya E.A."/>
            <person name="Kublanov I.V."/>
        </authorList>
    </citation>
    <scope>NUCLEOTIDE SEQUENCE [LARGE SCALE GENOMIC DNA]</scope>
    <source>
        <strain evidence="9 10">GM2012</strain>
    </source>
</reference>
<dbReference type="GO" id="GO:0006006">
    <property type="term" value="P:glucose metabolic process"/>
    <property type="evidence" value="ECO:0007669"/>
    <property type="project" value="UniProtKB-KW"/>
</dbReference>
<feature type="binding site" evidence="7">
    <location>
        <position position="170"/>
    </location>
    <ligand>
        <name>NADP(+)</name>
        <dbReference type="ChEBI" id="CHEBI:58349"/>
    </ligand>
</feature>
<reference evidence="9 10" key="1">
    <citation type="submission" date="2018-12" db="EMBL/GenBank/DDBJ databases">
        <authorList>
            <person name="Toschakov S.V."/>
        </authorList>
    </citation>
    <scope>NUCLEOTIDE SEQUENCE [LARGE SCALE GENOMIC DNA]</scope>
    <source>
        <strain evidence="9 10">GM2012</strain>
    </source>
</reference>
<dbReference type="AlphaFoldDB" id="A0A432MH22"/>
<keyword evidence="4 7" id="KW-0521">NADP</keyword>
<dbReference type="RefSeq" id="WP_126726502.1">
    <property type="nucleotide sequence ID" value="NZ_RYZH01000032.1"/>
</dbReference>
<comment type="caution">
    <text evidence="9">The sequence shown here is derived from an EMBL/GenBank/DDBJ whole genome shotgun (WGS) entry which is preliminary data.</text>
</comment>
<feature type="binding site" evidence="7">
    <location>
        <position position="204"/>
    </location>
    <ligand>
        <name>substrate</name>
    </ligand>
</feature>
<dbReference type="PANTHER" id="PTHR23429:SF0">
    <property type="entry name" value="GLUCOSE-6-PHOSPHATE 1-DEHYDROGENASE"/>
    <property type="match status" value="1"/>
</dbReference>
<proteinExistence type="inferred from homology"/>
<dbReference type="PROSITE" id="PS00888">
    <property type="entry name" value="CNMP_BINDING_1"/>
    <property type="match status" value="1"/>
</dbReference>
<keyword evidence="10" id="KW-1185">Reference proteome</keyword>
<dbReference type="UniPathway" id="UPA00115">
    <property type="reaction ID" value="UER00408"/>
</dbReference>
<dbReference type="Pfam" id="PF00027">
    <property type="entry name" value="cNMP_binding"/>
    <property type="match status" value="1"/>
</dbReference>
<dbReference type="Pfam" id="PF02781">
    <property type="entry name" value="G6PD_C"/>
    <property type="match status" value="1"/>
</dbReference>
<dbReference type="GO" id="GO:0050661">
    <property type="term" value="F:NADP binding"/>
    <property type="evidence" value="ECO:0007669"/>
    <property type="project" value="UniProtKB-UniRule"/>
</dbReference>
<dbReference type="Gene3D" id="2.60.120.10">
    <property type="entry name" value="Jelly Rolls"/>
    <property type="match status" value="1"/>
</dbReference>
<dbReference type="InterPro" id="IPR022675">
    <property type="entry name" value="G6P_DH_C"/>
</dbReference>
<feature type="binding site" evidence="7">
    <location>
        <position position="238"/>
    </location>
    <ligand>
        <name>substrate</name>
    </ligand>
</feature>
<dbReference type="Gene3D" id="3.40.50.720">
    <property type="entry name" value="NAD(P)-binding Rossmann-like Domain"/>
    <property type="match status" value="1"/>
</dbReference>
<organism evidence="9 10">
    <name type="scientific">Tautonia sociabilis</name>
    <dbReference type="NCBI Taxonomy" id="2080755"/>
    <lineage>
        <taxon>Bacteria</taxon>
        <taxon>Pseudomonadati</taxon>
        <taxon>Planctomycetota</taxon>
        <taxon>Planctomycetia</taxon>
        <taxon>Isosphaerales</taxon>
        <taxon>Isosphaeraceae</taxon>
        <taxon>Tautonia</taxon>
    </lineage>
</organism>
<feature type="binding site" evidence="7">
    <location>
        <position position="363"/>
    </location>
    <ligand>
        <name>substrate</name>
    </ligand>
</feature>
<evidence type="ECO:0000256" key="7">
    <source>
        <dbReference type="HAMAP-Rule" id="MF_00966"/>
    </source>
</evidence>
<dbReference type="PANTHER" id="PTHR23429">
    <property type="entry name" value="GLUCOSE-6-PHOSPHATE 1-DEHYDROGENASE G6PD"/>
    <property type="match status" value="1"/>
</dbReference>
<dbReference type="NCBIfam" id="TIGR00871">
    <property type="entry name" value="zwf"/>
    <property type="match status" value="1"/>
</dbReference>
<dbReference type="CDD" id="cd00038">
    <property type="entry name" value="CAP_ED"/>
    <property type="match status" value="1"/>
</dbReference>
<dbReference type="EMBL" id="RYZH01000032">
    <property type="protein sequence ID" value="RUL86267.1"/>
    <property type="molecule type" value="Genomic_DNA"/>
</dbReference>
<name>A0A432MH22_9BACT</name>
<dbReference type="PRINTS" id="PR00079">
    <property type="entry name" value="G6PDHDRGNASE"/>
</dbReference>
<dbReference type="PROSITE" id="PS00889">
    <property type="entry name" value="CNMP_BINDING_2"/>
    <property type="match status" value="1"/>
</dbReference>
<dbReference type="InterPro" id="IPR001282">
    <property type="entry name" value="G6P_DH"/>
</dbReference>
<dbReference type="SUPFAM" id="SSF51206">
    <property type="entry name" value="cAMP-binding domain-like"/>
    <property type="match status" value="1"/>
</dbReference>
<feature type="binding site" evidence="7">
    <location>
        <begin position="30"/>
        <end position="37"/>
    </location>
    <ligand>
        <name>NADP(+)</name>
        <dbReference type="ChEBI" id="CHEBI:58349"/>
    </ligand>
</feature>
<dbReference type="InterPro" id="IPR019796">
    <property type="entry name" value="G6P_DH_AS"/>
</dbReference>
<dbReference type="HAMAP" id="MF_00966">
    <property type="entry name" value="G6PD"/>
    <property type="match status" value="1"/>
</dbReference>
<dbReference type="GO" id="GO:0004345">
    <property type="term" value="F:glucose-6-phosphate dehydrogenase activity"/>
    <property type="evidence" value="ECO:0007669"/>
    <property type="project" value="UniProtKB-UniRule"/>
</dbReference>
<evidence type="ECO:0000313" key="9">
    <source>
        <dbReference type="EMBL" id="RUL86267.1"/>
    </source>
</evidence>
<dbReference type="Proteomes" id="UP000280296">
    <property type="component" value="Unassembled WGS sequence"/>
</dbReference>
<dbReference type="InterPro" id="IPR014710">
    <property type="entry name" value="RmlC-like_jellyroll"/>
</dbReference>
<dbReference type="NCBIfam" id="NF009492">
    <property type="entry name" value="PRK12853.1-3"/>
    <property type="match status" value="1"/>
</dbReference>
<evidence type="ECO:0000256" key="4">
    <source>
        <dbReference type="ARBA" id="ARBA00022857"/>
    </source>
</evidence>
<dbReference type="InterPro" id="IPR018488">
    <property type="entry name" value="cNMP-bd_CS"/>
</dbReference>
<dbReference type="SUPFAM" id="SSF55347">
    <property type="entry name" value="Glyceraldehyde-3-phosphate dehydrogenase-like, C-terminal domain"/>
    <property type="match status" value="1"/>
</dbReference>
<evidence type="ECO:0000259" key="8">
    <source>
        <dbReference type="PROSITE" id="PS50042"/>
    </source>
</evidence>
<dbReference type="GO" id="GO:0009051">
    <property type="term" value="P:pentose-phosphate shunt, oxidative branch"/>
    <property type="evidence" value="ECO:0007669"/>
    <property type="project" value="TreeGrafter"/>
</dbReference>
<gene>
    <name evidence="7 9" type="primary">zwf</name>
    <name evidence="9" type="ORF">TsocGM_16165</name>
</gene>
<dbReference type="PROSITE" id="PS50042">
    <property type="entry name" value="CNMP_BINDING_3"/>
    <property type="match status" value="1"/>
</dbReference>
<evidence type="ECO:0000256" key="2">
    <source>
        <dbReference type="ARBA" id="ARBA00009975"/>
    </source>
</evidence>
<evidence type="ECO:0000313" key="10">
    <source>
        <dbReference type="Proteomes" id="UP000280296"/>
    </source>
</evidence>
<evidence type="ECO:0000256" key="6">
    <source>
        <dbReference type="ARBA" id="ARBA00023277"/>
    </source>
</evidence>
<dbReference type="InterPro" id="IPR000595">
    <property type="entry name" value="cNMP-bd_dom"/>
</dbReference>
<dbReference type="SUPFAM" id="SSF51735">
    <property type="entry name" value="NAD(P)-binding Rossmann-fold domains"/>
    <property type="match status" value="1"/>
</dbReference>
<evidence type="ECO:0000256" key="1">
    <source>
        <dbReference type="ARBA" id="ARBA00004937"/>
    </source>
</evidence>
<feature type="active site" description="Proton acceptor" evidence="7">
    <location>
        <position position="262"/>
    </location>
</feature>
<feature type="domain" description="Cyclic nucleotide-binding" evidence="8">
    <location>
        <begin position="524"/>
        <end position="623"/>
    </location>
</feature>
<comment type="catalytic activity">
    <reaction evidence="7">
        <text>D-glucose 6-phosphate + NADP(+) = 6-phospho-D-glucono-1,5-lactone + NADPH + H(+)</text>
        <dbReference type="Rhea" id="RHEA:15841"/>
        <dbReference type="ChEBI" id="CHEBI:15378"/>
        <dbReference type="ChEBI" id="CHEBI:57783"/>
        <dbReference type="ChEBI" id="CHEBI:57955"/>
        <dbReference type="ChEBI" id="CHEBI:58349"/>
        <dbReference type="ChEBI" id="CHEBI:61548"/>
        <dbReference type="EC" id="1.1.1.49"/>
    </reaction>
</comment>
<evidence type="ECO:0000256" key="5">
    <source>
        <dbReference type="ARBA" id="ARBA00023002"/>
    </source>
</evidence>
<accession>A0A432MH22</accession>
<comment type="function">
    <text evidence="7">Catalyzes the oxidation of glucose 6-phosphate to 6-phosphogluconolactone.</text>
</comment>
<dbReference type="PROSITE" id="PS00069">
    <property type="entry name" value="G6P_DEHYDROGENASE"/>
    <property type="match status" value="1"/>
</dbReference>
<comment type="pathway">
    <text evidence="1 7">Carbohydrate degradation; pentose phosphate pathway; D-ribulose 5-phosphate from D-glucose 6-phosphate (oxidative stage): step 1/3.</text>
</comment>
<feature type="binding site" evidence="7">
    <location>
        <position position="257"/>
    </location>
    <ligand>
        <name>substrate</name>
    </ligand>
</feature>
<dbReference type="SMART" id="SM00100">
    <property type="entry name" value="cNMP"/>
    <property type="match status" value="1"/>
</dbReference>
<dbReference type="InterPro" id="IPR022674">
    <property type="entry name" value="G6P_DH_NAD-bd"/>
</dbReference>
<dbReference type="OrthoDB" id="9802739at2"/>
<feature type="binding site" evidence="7">
    <location>
        <position position="200"/>
    </location>
    <ligand>
        <name>substrate</name>
    </ligand>
</feature>
<keyword evidence="3 7" id="KW-0313">Glucose metabolism</keyword>
<dbReference type="InterPro" id="IPR036291">
    <property type="entry name" value="NAD(P)-bd_dom_sf"/>
</dbReference>
<protein>
    <recommendedName>
        <fullName evidence="7">Glucose-6-phosphate 1-dehydrogenase</fullName>
        <shortName evidence="7">G6PD</shortName>
        <ecNumber evidence="7">1.1.1.49</ecNumber>
    </recommendedName>
</protein>
<keyword evidence="5 7" id="KW-0560">Oxidoreductase</keyword>
<dbReference type="Gene3D" id="3.30.360.10">
    <property type="entry name" value="Dihydrodipicolinate Reductase, domain 2"/>
    <property type="match status" value="1"/>
</dbReference>
<dbReference type="Pfam" id="PF00479">
    <property type="entry name" value="G6PD_N"/>
    <property type="match status" value="1"/>
</dbReference>
<evidence type="ECO:0000256" key="3">
    <source>
        <dbReference type="ARBA" id="ARBA00022526"/>
    </source>
</evidence>
<dbReference type="EC" id="1.1.1.49" evidence="7"/>
<comment type="caution">
    <text evidence="7">Lacks conserved residue(s) required for the propagation of feature annotation.</text>
</comment>
<dbReference type="InterPro" id="IPR018490">
    <property type="entry name" value="cNMP-bd_dom_sf"/>
</dbReference>
<sequence>MDTTRTVGRSRPEALSESGPGDSCIMVIFGASGDLTKRLLVPALYNLACDGLLPERFAVVGIALDELDTEGFRARMAEDIRRFNTRKELDEGRWSWLESRLHYTTGNFGDESAYLRLRELVEQLNSQYSAGGNILFYMAVPPSLFGTISEKLNVAGFGTFPGWKRIIVEKPFGTDLASAQALNREILAHWSEDQVYRVDHYLGKETVQNILAFRFGNEMFEPLWNRKHIDHIQLTVNEAVSVEGRGGYYDKSGVLRDMIQNHMLQMLAYVCMEPPASFAADDIRDEKAKLLRAVRLFTPEQALANSVRGQYGAGTKADGTPCPAYREEQDVARDSNTETFAALRLFIDNWRWESVPIYLRSGKALWKRGTEVVVQFKRAPGVLFRGTPSGHMSSNRLVFHIQPDQGIETIFQAKVPGPVMRLQSVNMRFSYGDSFRAARGTGYEVMIYSCMMGDATLFSRTDLVESAWRIAQPFLDAWASRPAPDFPNYDAGSWGPVAAYDLLERDGRRWYEVIDRETLERVPLFQGGDPLLLNQVSVALRPHAASPGEVIIRKGDPGAEMYLISRGEVEVVDGEGKVLATLREGACFGEIALLLSEHRTATVRARTACNLFVLEQADFRRILRDHPQFCQAVTQIAQERYHKFIDADQLTAELD</sequence>
<comment type="similarity">
    <text evidence="2 7">Belongs to the glucose-6-phosphate dehydrogenase family.</text>
</comment>